<sequence>MQFTHLFRKIITFPIYLYQKTFSFDHGPFKFLYPDGFCRFYPSCSEYSKQAILKKGAIKGIFLGIWRILRCNPWSKGGIDHVK</sequence>
<dbReference type="InterPro" id="IPR002696">
    <property type="entry name" value="Membr_insert_effic_factor_YidD"/>
</dbReference>
<proteinExistence type="inferred from homology"/>
<comment type="similarity">
    <text evidence="1">Belongs to the UPF0161 family.</text>
</comment>
<evidence type="ECO:0000313" key="3">
    <source>
        <dbReference type="Proteomes" id="UP000231263"/>
    </source>
</evidence>
<dbReference type="SMART" id="SM01234">
    <property type="entry name" value="Haemolytic"/>
    <property type="match status" value="1"/>
</dbReference>
<gene>
    <name evidence="2" type="primary">yidD</name>
    <name evidence="2" type="ORF">CO173_04275</name>
</gene>
<reference evidence="3" key="1">
    <citation type="submission" date="2017-09" db="EMBL/GenBank/DDBJ databases">
        <title>Depth-based differentiation of microbial function through sediment-hosted aquifers and enrichment of novel symbionts in the deep terrestrial subsurface.</title>
        <authorList>
            <person name="Probst A.J."/>
            <person name="Ladd B."/>
            <person name="Jarett J.K."/>
            <person name="Geller-Mcgrath D.E."/>
            <person name="Sieber C.M.K."/>
            <person name="Emerson J.B."/>
            <person name="Anantharaman K."/>
            <person name="Thomas B.C."/>
            <person name="Malmstrom R."/>
            <person name="Stieglmeier M."/>
            <person name="Klingl A."/>
            <person name="Woyke T."/>
            <person name="Ryan C.M."/>
            <person name="Banfield J.F."/>
        </authorList>
    </citation>
    <scope>NUCLEOTIDE SEQUENCE [LARGE SCALE GENOMIC DNA]</scope>
</reference>
<evidence type="ECO:0000313" key="2">
    <source>
        <dbReference type="EMBL" id="PJA45900.1"/>
    </source>
</evidence>
<protein>
    <recommendedName>
        <fullName evidence="1">Putative membrane protein insertion efficiency factor</fullName>
    </recommendedName>
</protein>
<accession>A0A2M7XDD9</accession>
<dbReference type="AlphaFoldDB" id="A0A2M7XDD9"/>
<dbReference type="EMBL" id="PFWT01000023">
    <property type="protein sequence ID" value="PJA45900.1"/>
    <property type="molecule type" value="Genomic_DNA"/>
</dbReference>
<keyword evidence="1" id="KW-0472">Membrane</keyword>
<dbReference type="PANTHER" id="PTHR33383:SF1">
    <property type="entry name" value="MEMBRANE PROTEIN INSERTION EFFICIENCY FACTOR-RELATED"/>
    <property type="match status" value="1"/>
</dbReference>
<keyword evidence="1" id="KW-1003">Cell membrane</keyword>
<dbReference type="Proteomes" id="UP000231263">
    <property type="component" value="Unassembled WGS sequence"/>
</dbReference>
<evidence type="ECO:0000256" key="1">
    <source>
        <dbReference type="HAMAP-Rule" id="MF_00386"/>
    </source>
</evidence>
<organism evidence="2 3">
    <name type="scientific">Candidatus Uhrbacteria bacterium CG_4_9_14_3_um_filter_41_35</name>
    <dbReference type="NCBI Taxonomy" id="1975034"/>
    <lineage>
        <taxon>Bacteria</taxon>
        <taxon>Candidatus Uhriibacteriota</taxon>
    </lineage>
</organism>
<comment type="function">
    <text evidence="1">Could be involved in insertion of integral membrane proteins into the membrane.</text>
</comment>
<dbReference type="NCBIfam" id="TIGR00278">
    <property type="entry name" value="membrane protein insertion efficiency factor YidD"/>
    <property type="match status" value="1"/>
</dbReference>
<dbReference type="PANTHER" id="PTHR33383">
    <property type="entry name" value="MEMBRANE PROTEIN INSERTION EFFICIENCY FACTOR-RELATED"/>
    <property type="match status" value="1"/>
</dbReference>
<comment type="caution">
    <text evidence="2">The sequence shown here is derived from an EMBL/GenBank/DDBJ whole genome shotgun (WGS) entry which is preliminary data.</text>
</comment>
<name>A0A2M7XDD9_9BACT</name>
<comment type="subcellular location">
    <subcellularLocation>
        <location evidence="1">Cell membrane</location>
        <topology evidence="1">Peripheral membrane protein</topology>
        <orientation evidence="1">Cytoplasmic side</orientation>
    </subcellularLocation>
</comment>
<dbReference type="GO" id="GO:0005886">
    <property type="term" value="C:plasma membrane"/>
    <property type="evidence" value="ECO:0007669"/>
    <property type="project" value="UniProtKB-SubCell"/>
</dbReference>
<dbReference type="HAMAP" id="MF_00386">
    <property type="entry name" value="UPF0161_YidD"/>
    <property type="match status" value="1"/>
</dbReference>
<dbReference type="Pfam" id="PF01809">
    <property type="entry name" value="YidD"/>
    <property type="match status" value="1"/>
</dbReference>